<name>A0A543A8M4_9ACTN</name>
<protein>
    <submittedName>
        <fullName evidence="1">ParB-like nuclease family protein</fullName>
    </submittedName>
</protein>
<keyword evidence="2" id="KW-1185">Reference proteome</keyword>
<reference evidence="1 2" key="1">
    <citation type="submission" date="2019-06" db="EMBL/GenBank/DDBJ databases">
        <title>Sequencing the genomes of 1000 actinobacteria strains.</title>
        <authorList>
            <person name="Klenk H.-P."/>
        </authorList>
    </citation>
    <scope>NUCLEOTIDE SEQUENCE [LARGE SCALE GENOMIC DNA]</scope>
    <source>
        <strain evidence="1 2">DSM 25218</strain>
    </source>
</reference>
<sequence length="248" mass="27712">MRLDDVLEALGNDGVMERYDDEIALADVVGTVARTHDFDADFSPRRRDDRWRRTEELFRSGSHPPPIDVVRLGDNLLFVSDGHHRISVARSLGWDTLPARVHRICTVAFALCCLRVSHLPAKAAERRFLQKVPLPDEVSRGLWLDRPADWARLADAALAWGYTHHDVIGGHSAHDLGTAWWRHEVQPVVETMRREGAGATLSDVQLFVTALAARDRLGALDWPGELLAAHEDASCCHAEIDLLVDDAE</sequence>
<comment type="caution">
    <text evidence="1">The sequence shown here is derived from an EMBL/GenBank/DDBJ whole genome shotgun (WGS) entry which is preliminary data.</text>
</comment>
<evidence type="ECO:0000313" key="1">
    <source>
        <dbReference type="EMBL" id="TQL68954.1"/>
    </source>
</evidence>
<accession>A0A543A8M4</accession>
<dbReference type="InterPro" id="IPR036086">
    <property type="entry name" value="ParB/Sulfiredoxin_sf"/>
</dbReference>
<dbReference type="EMBL" id="VFOV01000001">
    <property type="protein sequence ID" value="TQL68954.1"/>
    <property type="molecule type" value="Genomic_DNA"/>
</dbReference>
<dbReference type="SUPFAM" id="SSF110849">
    <property type="entry name" value="ParB/Sulfiredoxin"/>
    <property type="match status" value="1"/>
</dbReference>
<dbReference type="Proteomes" id="UP000320209">
    <property type="component" value="Unassembled WGS sequence"/>
</dbReference>
<proteinExistence type="predicted"/>
<organism evidence="1 2">
    <name type="scientific">Nocardioides albertanoniae</name>
    <dbReference type="NCBI Taxonomy" id="1175486"/>
    <lineage>
        <taxon>Bacteria</taxon>
        <taxon>Bacillati</taxon>
        <taxon>Actinomycetota</taxon>
        <taxon>Actinomycetes</taxon>
        <taxon>Propionibacteriales</taxon>
        <taxon>Nocardioidaceae</taxon>
        <taxon>Nocardioides</taxon>
    </lineage>
</organism>
<dbReference type="AlphaFoldDB" id="A0A543A8M4"/>
<evidence type="ECO:0000313" key="2">
    <source>
        <dbReference type="Proteomes" id="UP000320209"/>
    </source>
</evidence>
<gene>
    <name evidence="1" type="ORF">FB381_2855</name>
</gene>